<comment type="catalytic activity">
    <reaction evidence="12">
        <text>ATP + H2O = ADP + phosphate + H(+)</text>
        <dbReference type="Rhea" id="RHEA:13065"/>
        <dbReference type="ChEBI" id="CHEBI:15377"/>
        <dbReference type="ChEBI" id="CHEBI:15378"/>
        <dbReference type="ChEBI" id="CHEBI:30616"/>
        <dbReference type="ChEBI" id="CHEBI:43474"/>
        <dbReference type="ChEBI" id="CHEBI:456216"/>
        <dbReference type="EC" id="3.6.4.12"/>
    </reaction>
</comment>
<dbReference type="SMART" id="SM00350">
    <property type="entry name" value="MCM"/>
    <property type="match status" value="1"/>
</dbReference>
<dbReference type="PRINTS" id="PR01662">
    <property type="entry name" value="MCMPROTEIN6"/>
</dbReference>
<evidence type="ECO:0000256" key="3">
    <source>
        <dbReference type="ARBA" id="ARBA00022705"/>
    </source>
</evidence>
<dbReference type="OrthoDB" id="1744952at2759"/>
<comment type="caution">
    <text evidence="14">The sequence shown here is derived from an EMBL/GenBank/DDBJ whole genome shotgun (WGS) entry which is preliminary data.</text>
</comment>
<dbReference type="InterPro" id="IPR041562">
    <property type="entry name" value="MCM_lid"/>
</dbReference>
<evidence type="ECO:0000256" key="4">
    <source>
        <dbReference type="ARBA" id="ARBA00022741"/>
    </source>
</evidence>
<dbReference type="InterPro" id="IPR012340">
    <property type="entry name" value="NA-bd_OB-fold"/>
</dbReference>
<feature type="domain" description="MCM C-terminal AAA(+) ATPase" evidence="13">
    <location>
        <begin position="413"/>
        <end position="619"/>
    </location>
</feature>
<keyword evidence="4 11" id="KW-0547">Nucleotide-binding</keyword>
<gene>
    <name evidence="14" type="primary">MCM6</name>
    <name evidence="14" type="ORF">EC973_009499</name>
</gene>
<dbReference type="EC" id="3.6.4.12" evidence="12"/>
<dbReference type="InterPro" id="IPR001208">
    <property type="entry name" value="MCM_dom"/>
</dbReference>
<dbReference type="Gene3D" id="3.30.1640.10">
    <property type="entry name" value="mini-chromosome maintenance (MCM) complex, chain A, domain 1"/>
    <property type="match status" value="1"/>
</dbReference>
<evidence type="ECO:0000313" key="14">
    <source>
        <dbReference type="EMBL" id="KAF7725620.1"/>
    </source>
</evidence>
<dbReference type="GO" id="GO:0006279">
    <property type="term" value="P:premeiotic DNA replication"/>
    <property type="evidence" value="ECO:0007669"/>
    <property type="project" value="UniProtKB-ARBA"/>
</dbReference>
<evidence type="ECO:0000256" key="11">
    <source>
        <dbReference type="RuleBase" id="RU004070"/>
    </source>
</evidence>
<dbReference type="Pfam" id="PF14551">
    <property type="entry name" value="MCM_N"/>
    <property type="match status" value="1"/>
</dbReference>
<accession>A0A8H7BLW7</accession>
<dbReference type="GO" id="GO:1990518">
    <property type="term" value="F:single-stranded 3'-5' DNA helicase activity"/>
    <property type="evidence" value="ECO:0007669"/>
    <property type="project" value="TreeGrafter"/>
</dbReference>
<dbReference type="SUPFAM" id="SSF50249">
    <property type="entry name" value="Nucleic acid-binding proteins"/>
    <property type="match status" value="1"/>
</dbReference>
<dbReference type="InterPro" id="IPR031327">
    <property type="entry name" value="MCM"/>
</dbReference>
<evidence type="ECO:0000256" key="12">
    <source>
        <dbReference type="RuleBase" id="RU368064"/>
    </source>
</evidence>
<dbReference type="FunFam" id="3.40.50.300:FF:000115">
    <property type="entry name" value="DNA helicase"/>
    <property type="match status" value="1"/>
</dbReference>
<dbReference type="GO" id="GO:1902969">
    <property type="term" value="P:mitotic DNA replication"/>
    <property type="evidence" value="ECO:0007669"/>
    <property type="project" value="TreeGrafter"/>
</dbReference>
<evidence type="ECO:0000313" key="15">
    <source>
        <dbReference type="Proteomes" id="UP000605846"/>
    </source>
</evidence>
<dbReference type="GO" id="GO:0016787">
    <property type="term" value="F:hydrolase activity"/>
    <property type="evidence" value="ECO:0007669"/>
    <property type="project" value="UniProtKB-KW"/>
</dbReference>
<dbReference type="GO" id="GO:0005524">
    <property type="term" value="F:ATP binding"/>
    <property type="evidence" value="ECO:0007669"/>
    <property type="project" value="UniProtKB-UniRule"/>
</dbReference>
<evidence type="ECO:0000256" key="5">
    <source>
        <dbReference type="ARBA" id="ARBA00022801"/>
    </source>
</evidence>
<sequence>MNDDLNSNLLDSQFQPVRSDIPASTPAHMELEQGEESQSQAPRRVTFAMDNVTKVLDRPALVAMDDFEYFIESYKDESASYMSTSDEWFGFPYMMQLQQMKFKEVQTVYVDFSHVQAFNETLAKAIRDQYYRFLPYICRAVQNVVKKHFSDYLYVNTLSGDAGAGGILREFAVAFYGDLQIERLRQLSSERIGILTSISGTVTRTTEVRPELMYGAFTCGECGKMTKDVEQQFRYTEPAMCQAVQCFNRQHWTLNLEQSKFDDWQKIRIQENSEEIPTGSMPRSLDVIVRGEMVEKAKAGDKCVFTGALIVVPDIAAFGSLGSSVQMERDTTARPRDGIAAEGVTGLKALGARDLTYKLSFLACMVQSATPNKVSEANLHGIDREDESQQEVLNSYSQKEIEEITEMVNDEDIYQHLVSSMAPNVFGHETVKKGILLQMLGGVHKVTPEGMNLRGDINVCIVGDPSTSKSQFLKYVCNIVPRAVYTSGKASSAAGLTASVIKDEETGEFAIEAGALMLADNGICAIDEFDKMDVKDQVAIHEAMEQQTISISKAGIQASLNARTSILAAANPVGGRYNRKLTLKQNIHMSAPIMSRFDLFFIILDECTSVGDYNIARHIINARRMGEHFSTPKYAKERLQRYIRYARTFKPILTPEAADKLAQCYRDLRQADSQGVTRNSYRITVRQLESMVRLSEAIARITVEYVEEAFSLLQKSIIHVECDDVEFDDEDTRGRVMTSTEAIQQEEQQDESMQVDEGASRRIKITYEKYEQIKLMLAHRIRLEEELTGEPGLPQDALMTWYLEEIESTLQSEEDIDREQDIVSRVIKKVLKSEEVFLEVPRENESPLIMLHPNCVLQDES</sequence>
<dbReference type="PANTHER" id="PTHR11630:SF43">
    <property type="entry name" value="DNA REPLICATION LICENSING FACTOR MCM6"/>
    <property type="match status" value="1"/>
</dbReference>
<dbReference type="Pfam" id="PF17855">
    <property type="entry name" value="MCM_lid"/>
    <property type="match status" value="1"/>
</dbReference>
<dbReference type="Proteomes" id="UP000605846">
    <property type="component" value="Unassembled WGS sequence"/>
</dbReference>
<reference evidence="14" key="1">
    <citation type="submission" date="2020-01" db="EMBL/GenBank/DDBJ databases">
        <title>Genome Sequencing of Three Apophysomyces-Like Fungal Strains Confirms a Novel Fungal Genus in the Mucoromycota with divergent Burkholderia-like Endosymbiotic Bacteria.</title>
        <authorList>
            <person name="Stajich J.E."/>
            <person name="Macias A.M."/>
            <person name="Carter-House D."/>
            <person name="Lovett B."/>
            <person name="Kasson L.R."/>
            <person name="Berry K."/>
            <person name="Grigoriev I."/>
            <person name="Chang Y."/>
            <person name="Spatafora J."/>
            <person name="Kasson M.T."/>
        </authorList>
    </citation>
    <scope>NUCLEOTIDE SEQUENCE</scope>
    <source>
        <strain evidence="14">NRRL A-21654</strain>
    </source>
</reference>
<dbReference type="InterPro" id="IPR033762">
    <property type="entry name" value="MCM_OB"/>
</dbReference>
<dbReference type="EMBL" id="JABAYA010000093">
    <property type="protein sequence ID" value="KAF7725620.1"/>
    <property type="molecule type" value="Genomic_DNA"/>
</dbReference>
<dbReference type="GO" id="GO:0000727">
    <property type="term" value="P:double-strand break repair via break-induced replication"/>
    <property type="evidence" value="ECO:0007669"/>
    <property type="project" value="TreeGrafter"/>
</dbReference>
<dbReference type="Pfam" id="PF18263">
    <property type="entry name" value="WHD_MCM6"/>
    <property type="match status" value="1"/>
</dbReference>
<dbReference type="Pfam" id="PF00493">
    <property type="entry name" value="MCM"/>
    <property type="match status" value="1"/>
</dbReference>
<keyword evidence="15" id="KW-1185">Reference proteome</keyword>
<dbReference type="InterPro" id="IPR041024">
    <property type="entry name" value="Mcm6_C"/>
</dbReference>
<comment type="subunit">
    <text evidence="12">Component of the MCM2-7 complex.</text>
</comment>
<dbReference type="GO" id="GO:0031261">
    <property type="term" value="C:DNA replication preinitiation complex"/>
    <property type="evidence" value="ECO:0007669"/>
    <property type="project" value="UniProtKB-ARBA"/>
</dbReference>
<dbReference type="InterPro" id="IPR027417">
    <property type="entry name" value="P-loop_NTPase"/>
</dbReference>
<comment type="similarity">
    <text evidence="2 11">Belongs to the MCM family.</text>
</comment>
<evidence type="ECO:0000256" key="6">
    <source>
        <dbReference type="ARBA" id="ARBA00022806"/>
    </source>
</evidence>
<keyword evidence="8 11" id="KW-0238">DNA-binding</keyword>
<dbReference type="Gene3D" id="2.20.28.10">
    <property type="match status" value="1"/>
</dbReference>
<dbReference type="GO" id="GO:0042555">
    <property type="term" value="C:MCM complex"/>
    <property type="evidence" value="ECO:0007669"/>
    <property type="project" value="UniProtKB-UniRule"/>
</dbReference>
<comment type="subcellular location">
    <subcellularLocation>
        <location evidence="1 12">Nucleus</location>
    </subcellularLocation>
</comment>
<evidence type="ECO:0000256" key="8">
    <source>
        <dbReference type="ARBA" id="ARBA00023125"/>
    </source>
</evidence>
<keyword evidence="6 12" id="KW-0347">Helicase</keyword>
<keyword evidence="9" id="KW-0539">Nucleus</keyword>
<dbReference type="Pfam" id="PF17207">
    <property type="entry name" value="MCM_OB"/>
    <property type="match status" value="1"/>
</dbReference>
<dbReference type="GO" id="GO:0043596">
    <property type="term" value="C:nuclear replication fork"/>
    <property type="evidence" value="ECO:0007669"/>
    <property type="project" value="UniProtKB-ARBA"/>
</dbReference>
<evidence type="ECO:0000256" key="1">
    <source>
        <dbReference type="ARBA" id="ARBA00004123"/>
    </source>
</evidence>
<dbReference type="GO" id="GO:0003697">
    <property type="term" value="F:single-stranded DNA binding"/>
    <property type="evidence" value="ECO:0007669"/>
    <property type="project" value="TreeGrafter"/>
</dbReference>
<comment type="function">
    <text evidence="12">Acts as component of the MCM2-7 complex (MCM complex) which is the replicative helicase essential for 'once per cell cycle' DNA replication initiation and elongation in eukaryotic cells. The active ATPase sites in the MCM2-7 ring are formed through the interaction surfaces of two neighboring subunits such that a critical structure of a conserved arginine finger motif is provided in trans relative to the ATP-binding site of the Walker A box of the adjacent subunit. The six ATPase active sites, however, are likely to contribute differentially to the complex helicase activity.</text>
</comment>
<keyword evidence="3 12" id="KW-0235">DNA replication</keyword>
<dbReference type="Gene3D" id="2.40.50.140">
    <property type="entry name" value="Nucleic acid-binding proteins"/>
    <property type="match status" value="1"/>
</dbReference>
<dbReference type="InterPro" id="IPR018525">
    <property type="entry name" value="MCM_CS"/>
</dbReference>
<dbReference type="InterPro" id="IPR027925">
    <property type="entry name" value="MCM_N"/>
</dbReference>
<keyword evidence="7 11" id="KW-0067">ATP-binding</keyword>
<proteinExistence type="inferred from homology"/>
<keyword evidence="5 12" id="KW-0378">Hydrolase</keyword>
<dbReference type="Gene3D" id="3.40.50.300">
    <property type="entry name" value="P-loop containing nucleotide triphosphate hydrolases"/>
    <property type="match status" value="1"/>
</dbReference>
<dbReference type="FunFam" id="2.20.28.10:FF:000003">
    <property type="entry name" value="DNA helicase"/>
    <property type="match status" value="1"/>
</dbReference>
<dbReference type="Gene3D" id="1.20.58.870">
    <property type="match status" value="1"/>
</dbReference>
<keyword evidence="10 12" id="KW-0131">Cell cycle</keyword>
<evidence type="ECO:0000259" key="13">
    <source>
        <dbReference type="PROSITE" id="PS50051"/>
    </source>
</evidence>
<name>A0A8H7BLW7_9FUNG</name>
<dbReference type="InterPro" id="IPR008049">
    <property type="entry name" value="MCM6"/>
</dbReference>
<dbReference type="PROSITE" id="PS50051">
    <property type="entry name" value="MCM_2"/>
    <property type="match status" value="1"/>
</dbReference>
<evidence type="ECO:0000256" key="10">
    <source>
        <dbReference type="ARBA" id="ARBA00023306"/>
    </source>
</evidence>
<dbReference type="PRINTS" id="PR01657">
    <property type="entry name" value="MCMFAMILY"/>
</dbReference>
<protein>
    <recommendedName>
        <fullName evidence="12">DNA replication licensing factor MCM6</fullName>
        <ecNumber evidence="12">3.6.4.12</ecNumber>
    </recommendedName>
</protein>
<evidence type="ECO:0000256" key="2">
    <source>
        <dbReference type="ARBA" id="ARBA00008010"/>
    </source>
</evidence>
<dbReference type="AlphaFoldDB" id="A0A8H7BLW7"/>
<dbReference type="PANTHER" id="PTHR11630">
    <property type="entry name" value="DNA REPLICATION LICENSING FACTOR MCM FAMILY MEMBER"/>
    <property type="match status" value="1"/>
</dbReference>
<organism evidence="14 15">
    <name type="scientific">Apophysomyces ossiformis</name>
    <dbReference type="NCBI Taxonomy" id="679940"/>
    <lineage>
        <taxon>Eukaryota</taxon>
        <taxon>Fungi</taxon>
        <taxon>Fungi incertae sedis</taxon>
        <taxon>Mucoromycota</taxon>
        <taxon>Mucoromycotina</taxon>
        <taxon>Mucoromycetes</taxon>
        <taxon>Mucorales</taxon>
        <taxon>Mucorineae</taxon>
        <taxon>Mucoraceae</taxon>
        <taxon>Apophysomyces</taxon>
    </lineage>
</organism>
<dbReference type="PROSITE" id="PS00847">
    <property type="entry name" value="MCM_1"/>
    <property type="match status" value="1"/>
</dbReference>
<dbReference type="GO" id="GO:0006270">
    <property type="term" value="P:DNA replication initiation"/>
    <property type="evidence" value="ECO:0007669"/>
    <property type="project" value="UniProtKB-UniRule"/>
</dbReference>
<dbReference type="SUPFAM" id="SSF52540">
    <property type="entry name" value="P-loop containing nucleoside triphosphate hydrolases"/>
    <property type="match status" value="1"/>
</dbReference>
<dbReference type="GO" id="GO:0097373">
    <property type="term" value="C:MCM core complex"/>
    <property type="evidence" value="ECO:0007669"/>
    <property type="project" value="UniProtKB-ARBA"/>
</dbReference>
<dbReference type="CDD" id="cd17757">
    <property type="entry name" value="MCM6"/>
    <property type="match status" value="1"/>
</dbReference>
<evidence type="ECO:0000256" key="9">
    <source>
        <dbReference type="ARBA" id="ARBA00023242"/>
    </source>
</evidence>
<evidence type="ECO:0000256" key="7">
    <source>
        <dbReference type="ARBA" id="ARBA00022840"/>
    </source>
</evidence>
<dbReference type="GO" id="GO:0005656">
    <property type="term" value="C:nuclear pre-replicative complex"/>
    <property type="evidence" value="ECO:0007669"/>
    <property type="project" value="UniProtKB-ARBA"/>
</dbReference>